<accession>Q1IUR2</accession>
<dbReference type="EMBL" id="CP000360">
    <property type="protein sequence ID" value="ABF39388.1"/>
    <property type="molecule type" value="Genomic_DNA"/>
</dbReference>
<evidence type="ECO:0000313" key="2">
    <source>
        <dbReference type="Proteomes" id="UP000002432"/>
    </source>
</evidence>
<dbReference type="Proteomes" id="UP000002432">
    <property type="component" value="Chromosome"/>
</dbReference>
<gene>
    <name evidence="1" type="ordered locus">Acid345_0383</name>
</gene>
<proteinExistence type="predicted"/>
<dbReference type="EnsemblBacteria" id="ABF39388">
    <property type="protein sequence ID" value="ABF39388"/>
    <property type="gene ID" value="Acid345_0383"/>
</dbReference>
<dbReference type="AlphaFoldDB" id="Q1IUR2"/>
<sequence length="383" mass="41599">MACDPQSFSVLGDHLGTEYHLVGETSMSNEGVLPLGILPVRTTDPPKKTSLPDITIFEFPIIGAVAIADALPWDPIEIDRNNLRMRIFKPKPALHSVTVGGELTTQAIDIRSTLFRVECELLGQADTPNVLDVFPVVNEFVHLIRIVARQYWLGLAMANEGSVTQGVRTRIEAGNAVFTGQGSYSVPFIVTGLTSFGWHFLGDLFVNQCFPGTAELLLCDALVEVRRGALAQAALLLGVASEVELSTFLNDIATWKGLSKNKRQAIADTKFREKLVTRTVELGIPDPQGITIPPFAPGWAQTLLELYRIRNQAAHGGTATVTVGSVVRPIDLTDTARFIFAVEALLAWTAQQRVSRSISTSVTATMLPSGYPLKAVIDPRNTP</sequence>
<evidence type="ECO:0000313" key="1">
    <source>
        <dbReference type="EMBL" id="ABF39388.1"/>
    </source>
</evidence>
<reference evidence="1 2" key="1">
    <citation type="journal article" date="2009" name="Appl. Environ. Microbiol.">
        <title>Three genomes from the phylum Acidobacteria provide insight into the lifestyles of these microorganisms in soils.</title>
        <authorList>
            <person name="Ward N.L."/>
            <person name="Challacombe J.F."/>
            <person name="Janssen P.H."/>
            <person name="Henrissat B."/>
            <person name="Coutinho P.M."/>
            <person name="Wu M."/>
            <person name="Xie G."/>
            <person name="Haft D.H."/>
            <person name="Sait M."/>
            <person name="Badger J."/>
            <person name="Barabote R.D."/>
            <person name="Bradley B."/>
            <person name="Brettin T.S."/>
            <person name="Brinkac L.M."/>
            <person name="Bruce D."/>
            <person name="Creasy T."/>
            <person name="Daugherty S.C."/>
            <person name="Davidsen T.M."/>
            <person name="DeBoy R.T."/>
            <person name="Detter J.C."/>
            <person name="Dodson R.J."/>
            <person name="Durkin A.S."/>
            <person name="Ganapathy A."/>
            <person name="Gwinn-Giglio M."/>
            <person name="Han C.S."/>
            <person name="Khouri H."/>
            <person name="Kiss H."/>
            <person name="Kothari S.P."/>
            <person name="Madupu R."/>
            <person name="Nelson K.E."/>
            <person name="Nelson W.C."/>
            <person name="Paulsen I."/>
            <person name="Penn K."/>
            <person name="Ren Q."/>
            <person name="Rosovitz M.J."/>
            <person name="Selengut J.D."/>
            <person name="Shrivastava S."/>
            <person name="Sullivan S.A."/>
            <person name="Tapia R."/>
            <person name="Thompson L.S."/>
            <person name="Watkins K.L."/>
            <person name="Yang Q."/>
            <person name="Yu C."/>
            <person name="Zafar N."/>
            <person name="Zhou L."/>
            <person name="Kuske C.R."/>
        </authorList>
    </citation>
    <scope>NUCLEOTIDE SEQUENCE [LARGE SCALE GENOMIC DNA]</scope>
    <source>
        <strain evidence="1 2">Ellin345</strain>
    </source>
</reference>
<dbReference type="STRING" id="204669.Acid345_0383"/>
<protein>
    <submittedName>
        <fullName evidence="1">Uncharacterized protein</fullName>
    </submittedName>
</protein>
<organism evidence="1 2">
    <name type="scientific">Koribacter versatilis (strain Ellin345)</name>
    <dbReference type="NCBI Taxonomy" id="204669"/>
    <lineage>
        <taxon>Bacteria</taxon>
        <taxon>Pseudomonadati</taxon>
        <taxon>Acidobacteriota</taxon>
        <taxon>Terriglobia</taxon>
        <taxon>Terriglobales</taxon>
        <taxon>Candidatus Korobacteraceae</taxon>
        <taxon>Candidatus Korobacter</taxon>
    </lineage>
</organism>
<keyword evidence="2" id="KW-1185">Reference proteome</keyword>
<name>Q1IUR2_KORVE</name>
<dbReference type="HOGENOM" id="CLU_721164_0_0_0"/>
<dbReference type="KEGG" id="aba:Acid345_0383"/>